<evidence type="ECO:0008006" key="2">
    <source>
        <dbReference type="Google" id="ProtNLM"/>
    </source>
</evidence>
<sequence length="63" mass="7577">MEDKLIEDLKQVLEEKKLSAITAAMFIEATPRQVYRWLKYENRPTLIFRKAIKRGIERMKKLP</sequence>
<reference evidence="1" key="1">
    <citation type="journal article" date="2015" name="Nature">
        <title>Complex archaea that bridge the gap between prokaryotes and eukaryotes.</title>
        <authorList>
            <person name="Spang A."/>
            <person name="Saw J.H."/>
            <person name="Jorgensen S.L."/>
            <person name="Zaremba-Niedzwiedzka K."/>
            <person name="Martijn J."/>
            <person name="Lind A.E."/>
            <person name="van Eijk R."/>
            <person name="Schleper C."/>
            <person name="Guy L."/>
            <person name="Ettema T.J."/>
        </authorList>
    </citation>
    <scope>NUCLEOTIDE SEQUENCE</scope>
</reference>
<protein>
    <recommendedName>
        <fullName evidence="2">HTH cro/C1-type domain-containing protein</fullName>
    </recommendedName>
</protein>
<name>A0A0F9JJ21_9ZZZZ</name>
<dbReference type="EMBL" id="LAZR01017781">
    <property type="protein sequence ID" value="KKL98992.1"/>
    <property type="molecule type" value="Genomic_DNA"/>
</dbReference>
<proteinExistence type="predicted"/>
<gene>
    <name evidence="1" type="ORF">LCGC14_1818910</name>
</gene>
<comment type="caution">
    <text evidence="1">The sequence shown here is derived from an EMBL/GenBank/DDBJ whole genome shotgun (WGS) entry which is preliminary data.</text>
</comment>
<evidence type="ECO:0000313" key="1">
    <source>
        <dbReference type="EMBL" id="KKL98992.1"/>
    </source>
</evidence>
<dbReference type="AlphaFoldDB" id="A0A0F9JJ21"/>
<organism evidence="1">
    <name type="scientific">marine sediment metagenome</name>
    <dbReference type="NCBI Taxonomy" id="412755"/>
    <lineage>
        <taxon>unclassified sequences</taxon>
        <taxon>metagenomes</taxon>
        <taxon>ecological metagenomes</taxon>
    </lineage>
</organism>
<accession>A0A0F9JJ21</accession>